<dbReference type="OrthoDB" id="9767552at2"/>
<dbReference type="GO" id="GO:0005886">
    <property type="term" value="C:plasma membrane"/>
    <property type="evidence" value="ECO:0007669"/>
    <property type="project" value="UniProtKB-SubCell"/>
</dbReference>
<evidence type="ECO:0000256" key="3">
    <source>
        <dbReference type="ARBA" id="ARBA00022475"/>
    </source>
</evidence>
<gene>
    <name evidence="14" type="primary">rfaC</name>
    <name evidence="14" type="ORF">ICHIAU1_06410</name>
</gene>
<evidence type="ECO:0000256" key="5">
    <source>
        <dbReference type="ARBA" id="ARBA00022676"/>
    </source>
</evidence>
<dbReference type="InterPro" id="IPR002201">
    <property type="entry name" value="Glyco_trans_9"/>
</dbReference>
<dbReference type="EC" id="2.4.99.23" evidence="10"/>
<evidence type="ECO:0000256" key="9">
    <source>
        <dbReference type="ARBA" id="ARBA00043995"/>
    </source>
</evidence>
<keyword evidence="3" id="KW-1003">Cell membrane</keyword>
<dbReference type="InterPro" id="IPR011908">
    <property type="entry name" value="LipoPS_heptosylTferase-I"/>
</dbReference>
<evidence type="ECO:0000256" key="10">
    <source>
        <dbReference type="ARBA" id="ARBA00044041"/>
    </source>
</evidence>
<dbReference type="SUPFAM" id="SSF53756">
    <property type="entry name" value="UDP-Glycosyltransferase/glycogen phosphorylase"/>
    <property type="match status" value="1"/>
</dbReference>
<proteinExistence type="inferred from homology"/>
<accession>A0A679HYA1</accession>
<evidence type="ECO:0000256" key="11">
    <source>
        <dbReference type="ARBA" id="ARBA00044190"/>
    </source>
</evidence>
<evidence type="ECO:0000256" key="1">
    <source>
        <dbReference type="ARBA" id="ARBA00004515"/>
    </source>
</evidence>
<dbReference type="InterPro" id="IPR051199">
    <property type="entry name" value="LPS_LOS_Heptosyltrfase"/>
</dbReference>
<organism evidence="14 15">
    <name type="scientific">Fluviibacter phosphoraccumulans</name>
    <dbReference type="NCBI Taxonomy" id="1751046"/>
    <lineage>
        <taxon>Bacteria</taxon>
        <taxon>Pseudomonadati</taxon>
        <taxon>Pseudomonadota</taxon>
        <taxon>Betaproteobacteria</taxon>
        <taxon>Rhodocyclales</taxon>
        <taxon>Fluviibacteraceae</taxon>
        <taxon>Fluviibacter</taxon>
    </lineage>
</organism>
<keyword evidence="5" id="KW-0328">Glycosyltransferase</keyword>
<dbReference type="AlphaFoldDB" id="A0A679HYA1"/>
<name>A0A679HYA1_9RHOO</name>
<dbReference type="PANTHER" id="PTHR30160">
    <property type="entry name" value="TETRAACYLDISACCHARIDE 4'-KINASE-RELATED"/>
    <property type="match status" value="1"/>
</dbReference>
<comment type="pathway">
    <text evidence="2">Bacterial outer membrane biogenesis; LPS core biosynthesis.</text>
</comment>
<keyword evidence="6 14" id="KW-0808">Transferase</keyword>
<protein>
    <recommendedName>
        <fullName evidence="11">Lipopolysaccharide heptosyltransferase 1</fullName>
        <ecNumber evidence="10">2.4.99.23</ecNumber>
    </recommendedName>
    <alternativeName>
        <fullName evidence="12">ADP-heptose:lipopolysaccharide heptosyltransferase I</fullName>
    </alternativeName>
</protein>
<keyword evidence="4" id="KW-0997">Cell inner membrane</keyword>
<keyword evidence="15" id="KW-1185">Reference proteome</keyword>
<evidence type="ECO:0000256" key="6">
    <source>
        <dbReference type="ARBA" id="ARBA00022679"/>
    </source>
</evidence>
<keyword evidence="7" id="KW-0448">Lipopolysaccharide biosynthesis</keyword>
<dbReference type="CDD" id="cd03789">
    <property type="entry name" value="GT9_LPS_heptosyltransferase"/>
    <property type="match status" value="1"/>
</dbReference>
<keyword evidence="8" id="KW-0472">Membrane</keyword>
<evidence type="ECO:0000313" key="15">
    <source>
        <dbReference type="Proteomes" id="UP000463961"/>
    </source>
</evidence>
<dbReference type="PANTHER" id="PTHR30160:SF19">
    <property type="entry name" value="LIPOPOLYSACCHARIDE HEPTOSYLTRANSFERASE 1"/>
    <property type="match status" value="1"/>
</dbReference>
<evidence type="ECO:0000256" key="13">
    <source>
        <dbReference type="ARBA" id="ARBA00049201"/>
    </source>
</evidence>
<evidence type="ECO:0000313" key="14">
    <source>
        <dbReference type="EMBL" id="BBU68358.1"/>
    </source>
</evidence>
<dbReference type="EMBL" id="AP022345">
    <property type="protein sequence ID" value="BBU68358.1"/>
    <property type="molecule type" value="Genomic_DNA"/>
</dbReference>
<evidence type="ECO:0000256" key="8">
    <source>
        <dbReference type="ARBA" id="ARBA00023136"/>
    </source>
</evidence>
<dbReference type="GO" id="GO:0008713">
    <property type="term" value="F:ADP-heptose-lipopolysaccharide heptosyltransferase activity"/>
    <property type="evidence" value="ECO:0007669"/>
    <property type="project" value="TreeGrafter"/>
</dbReference>
<reference evidence="15" key="1">
    <citation type="submission" date="2020-01" db="EMBL/GenBank/DDBJ databases">
        <title>Phosphoaccumulans saitamaens gen. nov., sp. nov., a polyphosphate accumulating bacterium isolated from surface river water.</title>
        <authorList>
            <person name="Watanabe K."/>
            <person name="Suda W."/>
        </authorList>
    </citation>
    <scope>NUCLEOTIDE SEQUENCE [LARGE SCALE GENOMIC DNA]</scope>
    <source>
        <strain evidence="15">ICHIAU1</strain>
    </source>
</reference>
<comment type="similarity">
    <text evidence="9">Belongs to the glycosyltransferase 9 family.</text>
</comment>
<dbReference type="Pfam" id="PF01075">
    <property type="entry name" value="Glyco_transf_9"/>
    <property type="match status" value="1"/>
</dbReference>
<dbReference type="Proteomes" id="UP000463961">
    <property type="component" value="Chromosome"/>
</dbReference>
<dbReference type="GO" id="GO:0005829">
    <property type="term" value="C:cytosol"/>
    <property type="evidence" value="ECO:0007669"/>
    <property type="project" value="TreeGrafter"/>
</dbReference>
<comment type="catalytic activity">
    <reaction evidence="13">
        <text>an alpha-Kdo-(2-&gt;4)-alpha-Kdo-(2-&gt;6)-lipid A + ADP-L-glycero-beta-D-manno-heptose = an L-alpha-D-Hep-(1-&gt;5)-[alpha-Kdo-(2-&gt;4)]-alpha-Kdo-(2-&gt;6)-lipid A + ADP + H(+)</text>
        <dbReference type="Rhea" id="RHEA:74067"/>
        <dbReference type="ChEBI" id="CHEBI:15378"/>
        <dbReference type="ChEBI" id="CHEBI:61506"/>
        <dbReference type="ChEBI" id="CHEBI:176431"/>
        <dbReference type="ChEBI" id="CHEBI:193068"/>
        <dbReference type="ChEBI" id="CHEBI:456216"/>
        <dbReference type="EC" id="2.4.99.23"/>
    </reaction>
</comment>
<comment type="subcellular location">
    <subcellularLocation>
        <location evidence="1">Cell inner membrane</location>
        <topology evidence="1">Peripheral membrane protein</topology>
        <orientation evidence="1">Cytoplasmic side</orientation>
    </subcellularLocation>
</comment>
<evidence type="ECO:0000256" key="2">
    <source>
        <dbReference type="ARBA" id="ARBA00004713"/>
    </source>
</evidence>
<evidence type="ECO:0000256" key="4">
    <source>
        <dbReference type="ARBA" id="ARBA00022519"/>
    </source>
</evidence>
<dbReference type="NCBIfam" id="TIGR02193">
    <property type="entry name" value="heptsyl_trn_I"/>
    <property type="match status" value="1"/>
</dbReference>
<evidence type="ECO:0000256" key="12">
    <source>
        <dbReference type="ARBA" id="ARBA00044330"/>
    </source>
</evidence>
<evidence type="ECO:0000256" key="7">
    <source>
        <dbReference type="ARBA" id="ARBA00022985"/>
    </source>
</evidence>
<sequence length="331" mass="36446">MQPKLSDPPRFLLMKTTSLGDVLHNLAVVSDLQRVFPGAIVDWCVEAPFAEIPAWHHGVRHIIPVSIRRWRKHLFKRETWAEISLALGALRSEHYDAIIDTQGLVRSVLLGRLAHGPVYGQNWREAREPLSGLLLNHPLAVPYALHAVERYRTIAATALGYADRLPALPLDFGLNTRYPLQPGNEVFLFTNTSRDKKLWPEDHWISVGRALRDAGLVPVFTAGNDIEAARSQRIAAGIAEGSALGEVLFRPTLTQLTERIAKARLCLGVDTGFTHIACALTVPTIAIFTDTDPELAGGFGLGLRQTFGHLDSCPPVSDIMGQLKAWGFLPA</sequence>
<dbReference type="Gene3D" id="3.40.50.2000">
    <property type="entry name" value="Glycogen Phosphorylase B"/>
    <property type="match status" value="2"/>
</dbReference>
<dbReference type="GO" id="GO:0009244">
    <property type="term" value="P:lipopolysaccharide core region biosynthetic process"/>
    <property type="evidence" value="ECO:0007669"/>
    <property type="project" value="InterPro"/>
</dbReference>